<organism evidence="2 3">
    <name type="scientific">Eiseniibacteriota bacterium</name>
    <dbReference type="NCBI Taxonomy" id="2212470"/>
    <lineage>
        <taxon>Bacteria</taxon>
        <taxon>Candidatus Eiseniibacteriota</taxon>
    </lineage>
</organism>
<evidence type="ECO:0000313" key="3">
    <source>
        <dbReference type="Proteomes" id="UP000696931"/>
    </source>
</evidence>
<dbReference type="EMBL" id="JACRIW010000051">
    <property type="protein sequence ID" value="MBI5169412.1"/>
    <property type="molecule type" value="Genomic_DNA"/>
</dbReference>
<comment type="caution">
    <text evidence="2">The sequence shown here is derived from an EMBL/GenBank/DDBJ whole genome shotgun (WGS) entry which is preliminary data.</text>
</comment>
<proteinExistence type="predicted"/>
<protein>
    <recommendedName>
        <fullName evidence="1">Fibronectin type-III domain-containing protein</fullName>
    </recommendedName>
</protein>
<accession>A0A933SBE4</accession>
<gene>
    <name evidence="2" type="ORF">HZA61_07995</name>
</gene>
<evidence type="ECO:0000313" key="2">
    <source>
        <dbReference type="EMBL" id="MBI5169412.1"/>
    </source>
</evidence>
<dbReference type="Proteomes" id="UP000696931">
    <property type="component" value="Unassembled WGS sequence"/>
</dbReference>
<dbReference type="AlphaFoldDB" id="A0A933SBE4"/>
<reference evidence="2" key="1">
    <citation type="submission" date="2020-07" db="EMBL/GenBank/DDBJ databases">
        <title>Huge and variable diversity of episymbiotic CPR bacteria and DPANN archaea in groundwater ecosystems.</title>
        <authorList>
            <person name="He C.Y."/>
            <person name="Keren R."/>
            <person name="Whittaker M."/>
            <person name="Farag I.F."/>
            <person name="Doudna J."/>
            <person name="Cate J.H.D."/>
            <person name="Banfield J.F."/>
        </authorList>
    </citation>
    <scope>NUCLEOTIDE SEQUENCE</scope>
    <source>
        <strain evidence="2">NC_groundwater_1813_Pr3_B-0.1um_71_17</strain>
    </source>
</reference>
<sequence length="790" mass="86457">MQRPMISWAMLIGVAWCLALVVTGCGGRRAGLLPVFVNERPRVTLTAAPVNEADTSFYAYELHWSGYDPDGRIDHYEYAIDPKGGATPETTWIRTTRNGETIHFRASRVDSLGSARATEPHTFVIKAADNGGQWSPVVSRSFFAYTIAPTVQLTSPVYPAGPQMEWPYVTTGPALRISWEGRDEDAVGHRGPVLYRYRIFEQGDPLLQGVDVFTDPQELRRRCAATNFAGWDSTESDTPYVEVQGLQLFRRYLFVVVAIDEAGAYTADWAVGPNLLPLYVAQPELVAPRIGVSCPWMSYVWPTGAGDPSDVLGWVKFDAPATERFTLSWFALPSGNYRMAGYRWRLDGDLDGPGWSEWNLQTTQATLGPFAPGSTHFLYIQAKDDHGATSTAVVNFTAVATTFDRDLLVVDDTRLEVDYLHSNGTRRSYTTAWPSAAELDTFLYAVGGTPWRGAVAGRSGVTPPGLLAGYSFDTLSTRNGYEIASAGAPLSLLGRYRHVLWITDQSAAQMLRSPSDVVNGISLMRWMCSPGRSSPLAAYRAAGGSVWLAGGGAGYTSLIEYNAPGVRANDGLYGYGYTVFSNAAGELVPGRLMYDDAHWCSEFVCGIAVTSVNRSARAIGHWSNPGWRYAGTMTAPDYSRLPATLRRRSLALGDTIPPTRSLTQPTYYWTTGTFATEYLTRPNAIVEDADPDPVAVSEFSALDTLYEFRGGALATQVSGERPASMTWYHGVESPPLVFTGFPLWEWTRADCAALVDFVLHDIWGLQKAGTPSAKRAATARRAAPSPALRR</sequence>
<evidence type="ECO:0000259" key="1">
    <source>
        <dbReference type="SMART" id="SM00060"/>
    </source>
</evidence>
<feature type="domain" description="Fibronectin type-III" evidence="1">
    <location>
        <begin position="159"/>
        <end position="265"/>
    </location>
</feature>
<dbReference type="PROSITE" id="PS51257">
    <property type="entry name" value="PROKAR_LIPOPROTEIN"/>
    <property type="match status" value="1"/>
</dbReference>
<dbReference type="SMART" id="SM00060">
    <property type="entry name" value="FN3"/>
    <property type="match status" value="2"/>
</dbReference>
<feature type="domain" description="Fibronectin type-III" evidence="1">
    <location>
        <begin position="308"/>
        <end position="389"/>
    </location>
</feature>
<dbReference type="InterPro" id="IPR003961">
    <property type="entry name" value="FN3_dom"/>
</dbReference>
<name>A0A933SBE4_UNCEI</name>